<feature type="compositionally biased region" description="Polar residues" evidence="4">
    <location>
        <begin position="134"/>
        <end position="158"/>
    </location>
</feature>
<organism evidence="6 7">
    <name type="scientific">Eleusine coracana subsp. coracana</name>
    <dbReference type="NCBI Taxonomy" id="191504"/>
    <lineage>
        <taxon>Eukaryota</taxon>
        <taxon>Viridiplantae</taxon>
        <taxon>Streptophyta</taxon>
        <taxon>Embryophyta</taxon>
        <taxon>Tracheophyta</taxon>
        <taxon>Spermatophyta</taxon>
        <taxon>Magnoliopsida</taxon>
        <taxon>Liliopsida</taxon>
        <taxon>Poales</taxon>
        <taxon>Poaceae</taxon>
        <taxon>PACMAD clade</taxon>
        <taxon>Chloridoideae</taxon>
        <taxon>Cynodonteae</taxon>
        <taxon>Eleusininae</taxon>
        <taxon>Eleusine</taxon>
    </lineage>
</organism>
<evidence type="ECO:0000256" key="3">
    <source>
        <dbReference type="ARBA" id="ARBA00023242"/>
    </source>
</evidence>
<reference evidence="6" key="2">
    <citation type="submission" date="2021-12" db="EMBL/GenBank/DDBJ databases">
        <title>Resequencing data analysis of finger millet.</title>
        <authorList>
            <person name="Hatakeyama M."/>
            <person name="Aluri S."/>
            <person name="Balachadran M.T."/>
            <person name="Sivarajan S.R."/>
            <person name="Poveda L."/>
            <person name="Shimizu-Inatsugi R."/>
            <person name="Schlapbach R."/>
            <person name="Sreeman S.M."/>
            <person name="Shimizu K.K."/>
        </authorList>
    </citation>
    <scope>NUCLEOTIDE SEQUENCE</scope>
</reference>
<comment type="subcellular location">
    <subcellularLocation>
        <location evidence="1">Nucleus</location>
    </subcellularLocation>
</comment>
<evidence type="ECO:0000313" key="6">
    <source>
        <dbReference type="EMBL" id="GJN36069.1"/>
    </source>
</evidence>
<comment type="caution">
    <text evidence="6">The sequence shown here is derived from an EMBL/GenBank/DDBJ whole genome shotgun (WGS) entry which is preliminary data.</text>
</comment>
<feature type="compositionally biased region" description="Basic and acidic residues" evidence="4">
    <location>
        <begin position="11"/>
        <end position="21"/>
    </location>
</feature>
<accession>A0AAV5FJW9</accession>
<feature type="compositionally biased region" description="Polar residues" evidence="4">
    <location>
        <begin position="287"/>
        <end position="303"/>
    </location>
</feature>
<dbReference type="Gene3D" id="3.40.50.10190">
    <property type="entry name" value="BRCT domain"/>
    <property type="match status" value="2"/>
</dbReference>
<dbReference type="PANTHER" id="PTHR23196">
    <property type="entry name" value="PAX TRANSCRIPTION ACTIVATION DOMAIN INTERACTING PROTEIN"/>
    <property type="match status" value="1"/>
</dbReference>
<evidence type="ECO:0000259" key="5">
    <source>
        <dbReference type="PROSITE" id="PS50172"/>
    </source>
</evidence>
<dbReference type="SUPFAM" id="SSF52113">
    <property type="entry name" value="BRCT domain"/>
    <property type="match status" value="1"/>
</dbReference>
<dbReference type="InterPro" id="IPR051579">
    <property type="entry name" value="DDR_Transcriptional_Reg"/>
</dbReference>
<dbReference type="PANTHER" id="PTHR23196:SF1">
    <property type="entry name" value="PAX-INTERACTING PROTEIN 1"/>
    <property type="match status" value="1"/>
</dbReference>
<dbReference type="CDD" id="cd18432">
    <property type="entry name" value="BRCT_PAXIP1_rpt6_like"/>
    <property type="match status" value="1"/>
</dbReference>
<keyword evidence="2" id="KW-0227">DNA damage</keyword>
<dbReference type="GO" id="GO:0006974">
    <property type="term" value="P:DNA damage response"/>
    <property type="evidence" value="ECO:0007669"/>
    <property type="project" value="UniProtKB-KW"/>
</dbReference>
<keyword evidence="7" id="KW-1185">Reference proteome</keyword>
<dbReference type="InterPro" id="IPR036420">
    <property type="entry name" value="BRCT_dom_sf"/>
</dbReference>
<proteinExistence type="predicted"/>
<feature type="compositionally biased region" description="Polar residues" evidence="4">
    <location>
        <begin position="53"/>
        <end position="62"/>
    </location>
</feature>
<reference evidence="6" key="1">
    <citation type="journal article" date="2018" name="DNA Res.">
        <title>Multiple hybrid de novo genome assembly of finger millet, an orphan allotetraploid crop.</title>
        <authorList>
            <person name="Hatakeyama M."/>
            <person name="Aluri S."/>
            <person name="Balachadran M.T."/>
            <person name="Sivarajan S.R."/>
            <person name="Patrignani A."/>
            <person name="Gruter S."/>
            <person name="Poveda L."/>
            <person name="Shimizu-Inatsugi R."/>
            <person name="Baeten J."/>
            <person name="Francoijs K.J."/>
            <person name="Nataraja K.N."/>
            <person name="Reddy Y.A.N."/>
            <person name="Phadnis S."/>
            <person name="Ravikumar R.L."/>
            <person name="Schlapbach R."/>
            <person name="Sreeman S.M."/>
            <person name="Shimizu K.K."/>
        </authorList>
    </citation>
    <scope>NUCLEOTIDE SEQUENCE</scope>
</reference>
<feature type="region of interest" description="Disordered" evidence="4">
    <location>
        <begin position="131"/>
        <end position="180"/>
    </location>
</feature>
<sequence length="667" mass="74448">MEVIKGMNGRAYEHFDDKSVVDSDASTDEEGDADEEKQKGSNNGLHLLPKVVKSSSYNTSSRDLPDCGIDNDLSNAKLFERQQEKDDVAMPDVGPDTQVAVEAMEALAQCLPAETLPAKDQAPLDRMMRDAVSKTVTSQSKNGPPQKRTSSIQEGVTTRSKRRKLPESNLKPRKERLTELKMQENSELMGKTKRKQTKSVPEKGQVLSTFPDENEYHGTPVAHRTRHSGRKNLCEYTELCSNKRLRKGNRETGDCSSIGEVQNNHITNGEQPIHCERISKSVQHLQSSRNGSTQHNNGNNIQNLEPCRGEKTTNVAFRESLSHSKQKRTPTAMVQSKLTAVTQTAADHEVPSEVPRQSKKKRVFVRSVSDLLKYAKREPSSGRSTSMLSSIIGKSLAGSPILSSSILSRLGVREAFSISDATHFVADSFYRTKNMLEAIALGKPVITSMWLENCREAGFYIDERKYILRDVKKEKDFGFSMPVSLASACKHPLLLGKRVFITPKVKPSREVMISLVKASSGKPLERVGRSIMKETTAPDDLLVISCEEDYQTCAPLLERGVSVFNSELLLNGIIIQKLEYESIRILKKNVPATRFSFDVGSASFLCRITSSMKINVDVVLLKNLNITVMELAMKRDAFREHQWWCSKGNLIQRCGDIGMQRKGVPRS</sequence>
<dbReference type="Proteomes" id="UP001054889">
    <property type="component" value="Unassembled WGS sequence"/>
</dbReference>
<dbReference type="CDD" id="cd17744">
    <property type="entry name" value="BRCT_MDC1_rpt1"/>
    <property type="match status" value="1"/>
</dbReference>
<dbReference type="Pfam" id="PF16589">
    <property type="entry name" value="BRCT_2"/>
    <property type="match status" value="1"/>
</dbReference>
<feature type="compositionally biased region" description="Basic and acidic residues" evidence="4">
    <location>
        <begin position="78"/>
        <end position="88"/>
    </location>
</feature>
<feature type="domain" description="BRCT" evidence="5">
    <location>
        <begin position="419"/>
        <end position="468"/>
    </location>
</feature>
<dbReference type="GO" id="GO:0005634">
    <property type="term" value="C:nucleus"/>
    <property type="evidence" value="ECO:0007669"/>
    <property type="project" value="UniProtKB-SubCell"/>
</dbReference>
<evidence type="ECO:0000313" key="7">
    <source>
        <dbReference type="Proteomes" id="UP001054889"/>
    </source>
</evidence>
<dbReference type="SMART" id="SM00292">
    <property type="entry name" value="BRCT"/>
    <property type="match status" value="1"/>
</dbReference>
<name>A0AAV5FJW9_ELECO</name>
<protein>
    <recommendedName>
        <fullName evidence="5">BRCT domain-containing protein</fullName>
    </recommendedName>
</protein>
<dbReference type="AlphaFoldDB" id="A0AAV5FJW9"/>
<dbReference type="InterPro" id="IPR001357">
    <property type="entry name" value="BRCT_dom"/>
</dbReference>
<evidence type="ECO:0000256" key="1">
    <source>
        <dbReference type="ARBA" id="ARBA00004123"/>
    </source>
</evidence>
<gene>
    <name evidence="6" type="primary">gb24900</name>
    <name evidence="6" type="ORF">PR202_gb24900</name>
</gene>
<feature type="compositionally biased region" description="Basic and acidic residues" evidence="4">
    <location>
        <begin position="170"/>
        <end position="180"/>
    </location>
</feature>
<feature type="region of interest" description="Disordered" evidence="4">
    <location>
        <begin position="1"/>
        <end position="91"/>
    </location>
</feature>
<dbReference type="PROSITE" id="PS50172">
    <property type="entry name" value="BRCT"/>
    <property type="match status" value="1"/>
</dbReference>
<evidence type="ECO:0000256" key="4">
    <source>
        <dbReference type="SAM" id="MobiDB-lite"/>
    </source>
</evidence>
<evidence type="ECO:0000256" key="2">
    <source>
        <dbReference type="ARBA" id="ARBA00022763"/>
    </source>
</evidence>
<keyword evidence="3" id="KW-0539">Nucleus</keyword>
<dbReference type="EMBL" id="BQKI01000088">
    <property type="protein sequence ID" value="GJN36069.1"/>
    <property type="molecule type" value="Genomic_DNA"/>
</dbReference>
<feature type="compositionally biased region" description="Acidic residues" evidence="4">
    <location>
        <begin position="25"/>
        <end position="35"/>
    </location>
</feature>
<feature type="region of interest" description="Disordered" evidence="4">
    <location>
        <begin position="287"/>
        <end position="306"/>
    </location>
</feature>